<dbReference type="EMBL" id="CAIX01000554">
    <property type="protein sequence ID" value="CCI11117.1"/>
    <property type="molecule type" value="Genomic_DNA"/>
</dbReference>
<reference evidence="1 2" key="1">
    <citation type="submission" date="2012-05" db="EMBL/GenBank/DDBJ databases">
        <title>Recombination and specialization in a pathogen metapopulation.</title>
        <authorList>
            <person name="Gardiner A."/>
            <person name="Kemen E."/>
            <person name="Schultz-Larsen T."/>
            <person name="MacLean D."/>
            <person name="Van Oosterhout C."/>
            <person name="Jones J.D.G."/>
        </authorList>
    </citation>
    <scope>NUCLEOTIDE SEQUENCE [LARGE SCALE GENOMIC DNA]</scope>
    <source>
        <strain evidence="1 2">Ac Nc2</strain>
    </source>
</reference>
<accession>A0A024FW39</accession>
<dbReference type="Proteomes" id="UP000053237">
    <property type="component" value="Unassembled WGS sequence"/>
</dbReference>
<proteinExistence type="predicted"/>
<dbReference type="InParanoid" id="A0A024FW39"/>
<protein>
    <submittedName>
        <fullName evidence="1">Uncharacterized protein</fullName>
    </submittedName>
</protein>
<evidence type="ECO:0000313" key="1">
    <source>
        <dbReference type="EMBL" id="CCI11117.1"/>
    </source>
</evidence>
<organism evidence="1 2">
    <name type="scientific">Albugo candida</name>
    <dbReference type="NCBI Taxonomy" id="65357"/>
    <lineage>
        <taxon>Eukaryota</taxon>
        <taxon>Sar</taxon>
        <taxon>Stramenopiles</taxon>
        <taxon>Oomycota</taxon>
        <taxon>Peronosporomycetes</taxon>
        <taxon>Albuginales</taxon>
        <taxon>Albuginaceae</taxon>
        <taxon>Albugo</taxon>
    </lineage>
</organism>
<sequence>MAVVTGVLTTTPTTLATNVTAEAGVGLTIAPMDRSQFTVMIVNSICELVLALRDDVITTFMFLPMEKYNVLRMMVMDADCQNQIAFFSDQRPI</sequence>
<keyword evidence="2" id="KW-1185">Reference proteome</keyword>
<comment type="caution">
    <text evidence="1">The sequence shown here is derived from an EMBL/GenBank/DDBJ whole genome shotgun (WGS) entry which is preliminary data.</text>
</comment>
<dbReference type="AlphaFoldDB" id="A0A024FW39"/>
<gene>
    <name evidence="1" type="ORF">BN9_124080</name>
</gene>
<evidence type="ECO:0000313" key="2">
    <source>
        <dbReference type="Proteomes" id="UP000053237"/>
    </source>
</evidence>
<name>A0A024FW39_9STRA</name>